<keyword evidence="4" id="KW-1185">Reference proteome</keyword>
<sequence length="426" mass="48586">MIYFIRDALFFLEFEAAVSYADLGRVLRIMKYWALMFRGAGQHNYARECVELLVRFKYETLPMLLKTLERILFDNRKGIRGRATATDFFLEQLNYWVKVVNIPHGAGVTAEYIIKKGSACAEAFRDISHKVANVFDNPDSRRHKEVKFMEDIQVLVEDLELNKIHYEPTIEHFVPAKAKKGSVNTPVSRIVDIQFFYIVNAPLPHWPSDFTDFIAASLELINGFRCFAHLGDFGIFRATGDHQERNCGFMYVHVASAKPLLTLIRPHLGSGRHTVAFHLTAFDEFPHLGVGQEERGVTSSVVGVQTLFHQHPFGIHQNSFARTKSFGDGTAIQEDVLKEWVKVVARRGFPLALATIGDYASEIAGAPVGETWPRRFKERNPDLKVKWASSLEECRARALNPAVVSEYFALLHETIERYDIKDQEHL</sequence>
<feature type="domain" description="HTH CENPB-type" evidence="2">
    <location>
        <begin position="321"/>
        <end position="386"/>
    </location>
</feature>
<dbReference type="AlphaFoldDB" id="A0A8H6X8B0"/>
<dbReference type="GO" id="GO:0003677">
    <property type="term" value="F:DNA binding"/>
    <property type="evidence" value="ECO:0007669"/>
    <property type="project" value="UniProtKB-KW"/>
</dbReference>
<dbReference type="EMBL" id="JACAZH010000039">
    <property type="protein sequence ID" value="KAF7335885.1"/>
    <property type="molecule type" value="Genomic_DNA"/>
</dbReference>
<evidence type="ECO:0000313" key="4">
    <source>
        <dbReference type="Proteomes" id="UP000623467"/>
    </source>
</evidence>
<accession>A0A8H6X8B0</accession>
<dbReference type="InterPro" id="IPR006600">
    <property type="entry name" value="HTH_CenpB_DNA-bd_dom"/>
</dbReference>
<dbReference type="Proteomes" id="UP000623467">
    <property type="component" value="Unassembled WGS sequence"/>
</dbReference>
<protein>
    <recommendedName>
        <fullName evidence="2">HTH CENPB-type domain-containing protein</fullName>
    </recommendedName>
</protein>
<gene>
    <name evidence="3" type="ORF">MSAN_02325500</name>
</gene>
<dbReference type="OrthoDB" id="3207600at2759"/>
<keyword evidence="1" id="KW-0238">DNA-binding</keyword>
<evidence type="ECO:0000256" key="1">
    <source>
        <dbReference type="ARBA" id="ARBA00023125"/>
    </source>
</evidence>
<comment type="caution">
    <text evidence="3">The sequence shown here is derived from an EMBL/GenBank/DDBJ whole genome shotgun (WGS) entry which is preliminary data.</text>
</comment>
<dbReference type="Pfam" id="PF20231">
    <property type="entry name" value="DUF6589"/>
    <property type="match status" value="1"/>
</dbReference>
<name>A0A8H6X8B0_9AGAR</name>
<reference evidence="3" key="1">
    <citation type="submission" date="2020-05" db="EMBL/GenBank/DDBJ databases">
        <title>Mycena genomes resolve the evolution of fungal bioluminescence.</title>
        <authorList>
            <person name="Tsai I.J."/>
        </authorList>
    </citation>
    <scope>NUCLEOTIDE SEQUENCE</scope>
    <source>
        <strain evidence="3">160909Yilan</strain>
    </source>
</reference>
<dbReference type="InterPro" id="IPR046496">
    <property type="entry name" value="DUF6589"/>
</dbReference>
<proteinExistence type="predicted"/>
<evidence type="ECO:0000313" key="3">
    <source>
        <dbReference type="EMBL" id="KAF7335885.1"/>
    </source>
</evidence>
<evidence type="ECO:0000259" key="2">
    <source>
        <dbReference type="PROSITE" id="PS51253"/>
    </source>
</evidence>
<organism evidence="3 4">
    <name type="scientific">Mycena sanguinolenta</name>
    <dbReference type="NCBI Taxonomy" id="230812"/>
    <lineage>
        <taxon>Eukaryota</taxon>
        <taxon>Fungi</taxon>
        <taxon>Dikarya</taxon>
        <taxon>Basidiomycota</taxon>
        <taxon>Agaricomycotina</taxon>
        <taxon>Agaricomycetes</taxon>
        <taxon>Agaricomycetidae</taxon>
        <taxon>Agaricales</taxon>
        <taxon>Marasmiineae</taxon>
        <taxon>Mycenaceae</taxon>
        <taxon>Mycena</taxon>
    </lineage>
</organism>
<dbReference type="PROSITE" id="PS51253">
    <property type="entry name" value="HTH_CENPB"/>
    <property type="match status" value="1"/>
</dbReference>